<feature type="transmembrane region" description="Helical" evidence="7">
    <location>
        <begin position="148"/>
        <end position="171"/>
    </location>
</feature>
<dbReference type="Gene3D" id="2.30.30.60">
    <property type="match status" value="1"/>
</dbReference>
<dbReference type="GO" id="GO:0055085">
    <property type="term" value="P:transmembrane transport"/>
    <property type="evidence" value="ECO:0007669"/>
    <property type="project" value="InterPro"/>
</dbReference>
<dbReference type="PANTHER" id="PTHR43634:SF2">
    <property type="entry name" value="LOW CONDUCTANCE MECHANOSENSITIVE CHANNEL YNAI"/>
    <property type="match status" value="1"/>
</dbReference>
<evidence type="ECO:0000256" key="4">
    <source>
        <dbReference type="ARBA" id="ARBA00022692"/>
    </source>
</evidence>
<proteinExistence type="inferred from homology"/>
<sequence length="385" mass="44010">MSAFFNSVFTSVSSAASALLTPEFWAVQWPLWKMSILTCASILVFRICYRSFILKLTTHLKERYHYDYIDSFAKAFNHPIQAFLWILAFYSFIVLSPLSPFSQHPAFDKILRSSLIICLIGGVYNLCDAGHGLIMQLLKRSNQHIDETIGELISALAHMLCIMLGVVMVAKEWDYDITAFIASLGIGAMAIAFAAKDSLANVFGSIIIITERPFVVGDWISANNVEGIVEKVSFRSTCIRTFYQELVYVPNNLLSNTSIINYTQRQKYRIQFLLGVTYSTTREQLQNVCQQIRQLCEQMDDIYNEGFDVNFFEFGDSSLNIRIVCYAKVPENTQNYALKNSMYHKIRERFNLEVMRILEENGVSCAFPSRSIYFETPIPEAVKEK</sequence>
<dbReference type="Pfam" id="PF21088">
    <property type="entry name" value="MS_channel_1st"/>
    <property type="match status" value="1"/>
</dbReference>
<feature type="domain" description="Mechanosensitive ion channel MscS" evidence="8">
    <location>
        <begin position="197"/>
        <end position="263"/>
    </location>
</feature>
<keyword evidence="4 7" id="KW-0812">Transmembrane</keyword>
<feature type="domain" description="Mechanosensitive ion channel transmembrane helices 2/3" evidence="10">
    <location>
        <begin position="160"/>
        <end position="196"/>
    </location>
</feature>
<evidence type="ECO:0000313" key="11">
    <source>
        <dbReference type="EMBL" id="SDC44119.1"/>
    </source>
</evidence>
<dbReference type="AlphaFoldDB" id="A0A1G6LLS5"/>
<dbReference type="Pfam" id="PF21082">
    <property type="entry name" value="MS_channel_3rd"/>
    <property type="match status" value="1"/>
</dbReference>
<dbReference type="SUPFAM" id="SSF82861">
    <property type="entry name" value="Mechanosensitive channel protein MscS (YggB), transmembrane region"/>
    <property type="match status" value="1"/>
</dbReference>
<dbReference type="InterPro" id="IPR010920">
    <property type="entry name" value="LSM_dom_sf"/>
</dbReference>
<evidence type="ECO:0000259" key="9">
    <source>
        <dbReference type="Pfam" id="PF21082"/>
    </source>
</evidence>
<evidence type="ECO:0000256" key="5">
    <source>
        <dbReference type="ARBA" id="ARBA00022989"/>
    </source>
</evidence>
<keyword evidence="3" id="KW-1003">Cell membrane</keyword>
<dbReference type="RefSeq" id="WP_093730319.1">
    <property type="nucleotide sequence ID" value="NZ_FMYW01000007.1"/>
</dbReference>
<evidence type="ECO:0000256" key="2">
    <source>
        <dbReference type="ARBA" id="ARBA00008017"/>
    </source>
</evidence>
<feature type="transmembrane region" description="Helical" evidence="7">
    <location>
        <begin position="177"/>
        <end position="195"/>
    </location>
</feature>
<keyword evidence="5 7" id="KW-1133">Transmembrane helix</keyword>
<dbReference type="Proteomes" id="UP000198943">
    <property type="component" value="Unassembled WGS sequence"/>
</dbReference>
<evidence type="ECO:0000259" key="8">
    <source>
        <dbReference type="Pfam" id="PF00924"/>
    </source>
</evidence>
<comment type="subcellular location">
    <subcellularLocation>
        <location evidence="1">Cell membrane</location>
        <topology evidence="1">Multi-pass membrane protein</topology>
    </subcellularLocation>
</comment>
<keyword evidence="12" id="KW-1185">Reference proteome</keyword>
<gene>
    <name evidence="11" type="ORF">SAMN04487864_107138</name>
</gene>
<dbReference type="InterPro" id="IPR049142">
    <property type="entry name" value="MS_channel_1st"/>
</dbReference>
<organism evidence="11 12">
    <name type="scientific">Succiniclasticum ruminis</name>
    <dbReference type="NCBI Taxonomy" id="40841"/>
    <lineage>
        <taxon>Bacteria</taxon>
        <taxon>Bacillati</taxon>
        <taxon>Bacillota</taxon>
        <taxon>Negativicutes</taxon>
        <taxon>Acidaminococcales</taxon>
        <taxon>Acidaminococcaceae</taxon>
        <taxon>Succiniclasticum</taxon>
    </lineage>
</organism>
<dbReference type="GO" id="GO:0005886">
    <property type="term" value="C:plasma membrane"/>
    <property type="evidence" value="ECO:0007669"/>
    <property type="project" value="UniProtKB-SubCell"/>
</dbReference>
<evidence type="ECO:0000256" key="7">
    <source>
        <dbReference type="SAM" id="Phobius"/>
    </source>
</evidence>
<dbReference type="PANTHER" id="PTHR43634">
    <property type="entry name" value="OW CONDUCTANCE MECHANOSENSITIVE CHANNEL"/>
    <property type="match status" value="1"/>
</dbReference>
<evidence type="ECO:0000259" key="10">
    <source>
        <dbReference type="Pfam" id="PF21088"/>
    </source>
</evidence>
<feature type="transmembrane region" description="Helical" evidence="7">
    <location>
        <begin position="82"/>
        <end position="98"/>
    </location>
</feature>
<dbReference type="Gene3D" id="1.10.287.1260">
    <property type="match status" value="1"/>
</dbReference>
<accession>A0A1G6LLS5</accession>
<feature type="transmembrane region" description="Helical" evidence="7">
    <location>
        <begin position="31"/>
        <end position="49"/>
    </location>
</feature>
<feature type="transmembrane region" description="Helical" evidence="7">
    <location>
        <begin position="110"/>
        <end position="127"/>
    </location>
</feature>
<dbReference type="InterPro" id="IPR023408">
    <property type="entry name" value="MscS_beta-dom_sf"/>
</dbReference>
<dbReference type="SUPFAM" id="SSF50182">
    <property type="entry name" value="Sm-like ribonucleoproteins"/>
    <property type="match status" value="1"/>
</dbReference>
<dbReference type="OrthoDB" id="9809206at2"/>
<reference evidence="12" key="1">
    <citation type="submission" date="2016-10" db="EMBL/GenBank/DDBJ databases">
        <authorList>
            <person name="Varghese N."/>
            <person name="Submissions S."/>
        </authorList>
    </citation>
    <scope>NUCLEOTIDE SEQUENCE [LARGE SCALE GENOMIC DNA]</scope>
    <source>
        <strain evidence="12">DSM 11005</strain>
    </source>
</reference>
<dbReference type="InterPro" id="IPR049278">
    <property type="entry name" value="MS_channel_C"/>
</dbReference>
<evidence type="ECO:0000256" key="1">
    <source>
        <dbReference type="ARBA" id="ARBA00004651"/>
    </source>
</evidence>
<evidence type="ECO:0000256" key="6">
    <source>
        <dbReference type="ARBA" id="ARBA00023136"/>
    </source>
</evidence>
<feature type="domain" description="Mechanosensitive ion channel MscS C-terminal" evidence="9">
    <location>
        <begin position="274"/>
        <end position="363"/>
    </location>
</feature>
<name>A0A1G6LLS5_9FIRM</name>
<dbReference type="InterPro" id="IPR011066">
    <property type="entry name" value="MscS_channel_C_sf"/>
</dbReference>
<protein>
    <submittedName>
        <fullName evidence="11">MscS family membrane protein</fullName>
    </submittedName>
</protein>
<comment type="similarity">
    <text evidence="2">Belongs to the MscS (TC 1.A.23) family.</text>
</comment>
<dbReference type="SUPFAM" id="SSF82689">
    <property type="entry name" value="Mechanosensitive channel protein MscS (YggB), C-terminal domain"/>
    <property type="match status" value="1"/>
</dbReference>
<dbReference type="Pfam" id="PF00924">
    <property type="entry name" value="MS_channel_2nd"/>
    <property type="match status" value="1"/>
</dbReference>
<dbReference type="Gene3D" id="3.30.70.100">
    <property type="match status" value="1"/>
</dbReference>
<keyword evidence="6 7" id="KW-0472">Membrane</keyword>
<dbReference type="InterPro" id="IPR011014">
    <property type="entry name" value="MscS_channel_TM-2"/>
</dbReference>
<evidence type="ECO:0000256" key="3">
    <source>
        <dbReference type="ARBA" id="ARBA00022475"/>
    </source>
</evidence>
<dbReference type="EMBL" id="FMYW01000007">
    <property type="protein sequence ID" value="SDC44119.1"/>
    <property type="molecule type" value="Genomic_DNA"/>
</dbReference>
<dbReference type="InterPro" id="IPR006685">
    <property type="entry name" value="MscS_channel_2nd"/>
</dbReference>
<evidence type="ECO:0000313" key="12">
    <source>
        <dbReference type="Proteomes" id="UP000198943"/>
    </source>
</evidence>
<dbReference type="InterPro" id="IPR045042">
    <property type="entry name" value="YnaI-like"/>
</dbReference>